<dbReference type="InterPro" id="IPR000701">
    <property type="entry name" value="SuccDH_FuR_B_TM-su"/>
</dbReference>
<keyword evidence="9 12" id="KW-0408">Iron</keyword>
<dbReference type="PIRSF" id="PIRSF000178">
    <property type="entry name" value="SDH_cyt_b560"/>
    <property type="match status" value="1"/>
</dbReference>
<evidence type="ECO:0000313" key="15">
    <source>
        <dbReference type="Proteomes" id="UP000031623"/>
    </source>
</evidence>
<dbReference type="Proteomes" id="UP000031623">
    <property type="component" value="Chromosome"/>
</dbReference>
<dbReference type="STRING" id="40754.THII_0433"/>
<dbReference type="GO" id="GO:0009055">
    <property type="term" value="F:electron transfer activity"/>
    <property type="evidence" value="ECO:0007669"/>
    <property type="project" value="InterPro"/>
</dbReference>
<evidence type="ECO:0000256" key="5">
    <source>
        <dbReference type="ARBA" id="ARBA00022617"/>
    </source>
</evidence>
<evidence type="ECO:0000256" key="1">
    <source>
        <dbReference type="ARBA" id="ARBA00004050"/>
    </source>
</evidence>
<dbReference type="AlphaFoldDB" id="A0A090AIQ1"/>
<comment type="function">
    <text evidence="1">Membrane-anchoring subunit of succinate dehydrogenase (SDH).</text>
</comment>
<dbReference type="Pfam" id="PF01127">
    <property type="entry name" value="Sdh_cyt"/>
    <property type="match status" value="1"/>
</dbReference>
<keyword evidence="10 13" id="KW-0472">Membrane</keyword>
<dbReference type="EMBL" id="AP014633">
    <property type="protein sequence ID" value="BAP54730.1"/>
    <property type="molecule type" value="Genomic_DNA"/>
</dbReference>
<evidence type="ECO:0000256" key="10">
    <source>
        <dbReference type="ARBA" id="ARBA00023136"/>
    </source>
</evidence>
<keyword evidence="5 12" id="KW-0349">Heme</keyword>
<dbReference type="Gene3D" id="1.20.1300.10">
    <property type="entry name" value="Fumarate reductase/succinate dehydrogenase, transmembrane subunit"/>
    <property type="match status" value="1"/>
</dbReference>
<comment type="cofactor">
    <cofactor evidence="12">
        <name>heme</name>
        <dbReference type="ChEBI" id="CHEBI:30413"/>
    </cofactor>
    <text evidence="12">The heme is bound between the two transmembrane subunits.</text>
</comment>
<feature type="transmembrane region" description="Helical" evidence="13">
    <location>
        <begin position="103"/>
        <end position="125"/>
    </location>
</feature>
<dbReference type="GO" id="GO:0016020">
    <property type="term" value="C:membrane"/>
    <property type="evidence" value="ECO:0007669"/>
    <property type="project" value="UniProtKB-SubCell"/>
</dbReference>
<comment type="similarity">
    <text evidence="3">Belongs to the cytochrome b560 family.</text>
</comment>
<feature type="binding site" description="axial binding residue" evidence="12">
    <location>
        <position position="82"/>
    </location>
    <ligand>
        <name>heme</name>
        <dbReference type="ChEBI" id="CHEBI:30413"/>
        <note>ligand shared with second transmembrane subunit</note>
    </ligand>
    <ligandPart>
        <name>Fe</name>
        <dbReference type="ChEBI" id="CHEBI:18248"/>
    </ligandPart>
</feature>
<evidence type="ECO:0000256" key="6">
    <source>
        <dbReference type="ARBA" id="ARBA00022692"/>
    </source>
</evidence>
<keyword evidence="7 12" id="KW-0479">Metal-binding</keyword>
<dbReference type="HOGENOM" id="CLU_094691_3_1_6"/>
<keyword evidence="15" id="KW-1185">Reference proteome</keyword>
<evidence type="ECO:0000256" key="8">
    <source>
        <dbReference type="ARBA" id="ARBA00022989"/>
    </source>
</evidence>
<proteinExistence type="inferred from homology"/>
<dbReference type="KEGG" id="tig:THII_0433"/>
<evidence type="ECO:0000256" key="2">
    <source>
        <dbReference type="ARBA" id="ARBA00004141"/>
    </source>
</evidence>
<evidence type="ECO:0000256" key="13">
    <source>
        <dbReference type="SAM" id="Phobius"/>
    </source>
</evidence>
<evidence type="ECO:0000256" key="3">
    <source>
        <dbReference type="ARBA" id="ARBA00007244"/>
    </source>
</evidence>
<feature type="transmembrane region" description="Helical" evidence="13">
    <location>
        <begin position="63"/>
        <end position="83"/>
    </location>
</feature>
<dbReference type="SUPFAM" id="SSF81343">
    <property type="entry name" value="Fumarate reductase respiratory complex transmembrane subunits"/>
    <property type="match status" value="1"/>
</dbReference>
<organism evidence="14 15">
    <name type="scientific">Thioploca ingrica</name>
    <dbReference type="NCBI Taxonomy" id="40754"/>
    <lineage>
        <taxon>Bacteria</taxon>
        <taxon>Pseudomonadati</taxon>
        <taxon>Pseudomonadota</taxon>
        <taxon>Gammaproteobacteria</taxon>
        <taxon>Thiotrichales</taxon>
        <taxon>Thiotrichaceae</taxon>
        <taxon>Thioploca</taxon>
    </lineage>
</organism>
<accession>A0A090AIQ1</accession>
<feature type="transmembrane region" description="Helical" evidence="13">
    <location>
        <begin position="30"/>
        <end position="51"/>
    </location>
</feature>
<evidence type="ECO:0000256" key="11">
    <source>
        <dbReference type="ARBA" id="ARBA00025912"/>
    </source>
</evidence>
<dbReference type="NCBIfam" id="TIGR02970">
    <property type="entry name" value="succ_dehyd_cytB"/>
    <property type="match status" value="1"/>
</dbReference>
<comment type="subunit">
    <text evidence="11">Part of an enzyme complex containing four subunits: a flavoprotein, an iron-sulfur protein, plus two membrane-anchoring proteins, SdhC and SdhD. The complex can form homotrimers.</text>
</comment>
<dbReference type="PANTHER" id="PTHR10978:SF5">
    <property type="entry name" value="SUCCINATE DEHYDROGENASE CYTOCHROME B560 SUBUNIT, MITOCHONDRIAL"/>
    <property type="match status" value="1"/>
</dbReference>
<name>A0A090AIQ1_9GAMM</name>
<evidence type="ECO:0000256" key="9">
    <source>
        <dbReference type="ARBA" id="ARBA00023004"/>
    </source>
</evidence>
<evidence type="ECO:0000256" key="12">
    <source>
        <dbReference type="PIRSR" id="PIRSR000178-1"/>
    </source>
</evidence>
<dbReference type="PROSITE" id="PS01001">
    <property type="entry name" value="SDH_CYT_2"/>
    <property type="match status" value="1"/>
</dbReference>
<gene>
    <name evidence="14" type="ORF">THII_0433</name>
</gene>
<dbReference type="InterPro" id="IPR018495">
    <property type="entry name" value="Succ_DH_cyt_bsu_CS"/>
</dbReference>
<sequence length="129" mass="14585">MMTKPIRPLSPHLQIYKPQLTSLMSISHRLSGVFLSLSTVVLVYWLMAVVAGETAYQHAQNLFNSWLGLVFLFGWSLALFYHLCNGIRHLSWDIGLGMDIKTVYLTGGLVWLATLLLTGLTWLLAMMMK</sequence>
<dbReference type="CDD" id="cd03499">
    <property type="entry name" value="SQR_TypeC_SdhC"/>
    <property type="match status" value="1"/>
</dbReference>
<evidence type="ECO:0000256" key="4">
    <source>
        <dbReference type="ARBA" id="ARBA00020076"/>
    </source>
</evidence>
<dbReference type="InterPro" id="IPR034804">
    <property type="entry name" value="SQR/QFR_C/D"/>
</dbReference>
<evidence type="ECO:0000256" key="7">
    <source>
        <dbReference type="ARBA" id="ARBA00022723"/>
    </source>
</evidence>
<dbReference type="InterPro" id="IPR014314">
    <property type="entry name" value="Succ_DH_cytb556"/>
</dbReference>
<protein>
    <recommendedName>
        <fullName evidence="4">Succinate dehydrogenase cytochrome b556 subunit</fullName>
    </recommendedName>
</protein>
<comment type="subcellular location">
    <subcellularLocation>
        <location evidence="2">Membrane</location>
        <topology evidence="2">Multi-pass membrane protein</topology>
    </subcellularLocation>
</comment>
<dbReference type="GO" id="GO:0046872">
    <property type="term" value="F:metal ion binding"/>
    <property type="evidence" value="ECO:0007669"/>
    <property type="project" value="UniProtKB-KW"/>
</dbReference>
<reference evidence="14 15" key="1">
    <citation type="journal article" date="2014" name="ISME J.">
        <title>Ecophysiology of Thioploca ingrica as revealed by the complete genome sequence supplemented with proteomic evidence.</title>
        <authorList>
            <person name="Kojima H."/>
            <person name="Ogura Y."/>
            <person name="Yamamoto N."/>
            <person name="Togashi T."/>
            <person name="Mori H."/>
            <person name="Watanabe T."/>
            <person name="Nemoto F."/>
            <person name="Kurokawa K."/>
            <person name="Hayashi T."/>
            <person name="Fukui M."/>
        </authorList>
    </citation>
    <scope>NUCLEOTIDE SEQUENCE [LARGE SCALE GENOMIC DNA]</scope>
</reference>
<keyword evidence="8 13" id="KW-1133">Transmembrane helix</keyword>
<dbReference type="PROSITE" id="PS01000">
    <property type="entry name" value="SDH_CYT_1"/>
    <property type="match status" value="1"/>
</dbReference>
<evidence type="ECO:0000313" key="14">
    <source>
        <dbReference type="EMBL" id="BAP54730.1"/>
    </source>
</evidence>
<dbReference type="PANTHER" id="PTHR10978">
    <property type="entry name" value="SUCCINATE DEHYDROGENASE CYTOCHROME B560 SUBUNIT"/>
    <property type="match status" value="1"/>
</dbReference>
<keyword evidence="6 13" id="KW-0812">Transmembrane</keyword>
<dbReference type="GO" id="GO:0006099">
    <property type="term" value="P:tricarboxylic acid cycle"/>
    <property type="evidence" value="ECO:0007669"/>
    <property type="project" value="InterPro"/>
</dbReference>